<comment type="caution">
    <text evidence="2">The sequence shown here is derived from an EMBL/GenBank/DDBJ whole genome shotgun (WGS) entry which is preliminary data.</text>
</comment>
<organism evidence="2">
    <name type="scientific">bioreactor metagenome</name>
    <dbReference type="NCBI Taxonomy" id="1076179"/>
    <lineage>
        <taxon>unclassified sequences</taxon>
        <taxon>metagenomes</taxon>
        <taxon>ecological metagenomes</taxon>
    </lineage>
</organism>
<dbReference type="EMBL" id="VSSQ01000820">
    <property type="protein sequence ID" value="MPM01760.1"/>
    <property type="molecule type" value="Genomic_DNA"/>
</dbReference>
<feature type="transmembrane region" description="Helical" evidence="1">
    <location>
        <begin position="52"/>
        <end position="70"/>
    </location>
</feature>
<accession>A0A644WD76</accession>
<sequence length="73" mass="8379">MKSKKDSVKTVLFAQILGVDSMKNFLYKFTHLFSYSTENKNDEDVKKRKSKAITNICAIISILLFIYLLTGLN</sequence>
<dbReference type="AlphaFoldDB" id="A0A644WD76"/>
<keyword evidence="1" id="KW-0812">Transmembrane</keyword>
<proteinExistence type="predicted"/>
<protein>
    <submittedName>
        <fullName evidence="2">Uncharacterized protein</fullName>
    </submittedName>
</protein>
<reference evidence="2" key="1">
    <citation type="submission" date="2019-08" db="EMBL/GenBank/DDBJ databases">
        <authorList>
            <person name="Kucharzyk K."/>
            <person name="Murdoch R.W."/>
            <person name="Higgins S."/>
            <person name="Loffler F."/>
        </authorList>
    </citation>
    <scope>NUCLEOTIDE SEQUENCE</scope>
</reference>
<name>A0A644WD76_9ZZZZ</name>
<gene>
    <name evidence="2" type="ORF">SDC9_48000</name>
</gene>
<evidence type="ECO:0000256" key="1">
    <source>
        <dbReference type="SAM" id="Phobius"/>
    </source>
</evidence>
<evidence type="ECO:0000313" key="2">
    <source>
        <dbReference type="EMBL" id="MPM01760.1"/>
    </source>
</evidence>
<keyword evidence="1" id="KW-0472">Membrane</keyword>
<keyword evidence="1" id="KW-1133">Transmembrane helix</keyword>